<organism evidence="2 3">
    <name type="scientific">Penicillium arizonense</name>
    <dbReference type="NCBI Taxonomy" id="1835702"/>
    <lineage>
        <taxon>Eukaryota</taxon>
        <taxon>Fungi</taxon>
        <taxon>Dikarya</taxon>
        <taxon>Ascomycota</taxon>
        <taxon>Pezizomycotina</taxon>
        <taxon>Eurotiomycetes</taxon>
        <taxon>Eurotiomycetidae</taxon>
        <taxon>Eurotiales</taxon>
        <taxon>Aspergillaceae</taxon>
        <taxon>Penicillium</taxon>
    </lineage>
</organism>
<accession>A0A1F5L2K9</accession>
<dbReference type="STRING" id="1835702.A0A1F5L2K9"/>
<dbReference type="GeneID" id="34581928"/>
<dbReference type="AlphaFoldDB" id="A0A1F5L2K9"/>
<gene>
    <name evidence="2" type="ORF">PENARI_c043G02462</name>
</gene>
<dbReference type="Proteomes" id="UP000177622">
    <property type="component" value="Unassembled WGS sequence"/>
</dbReference>
<dbReference type="RefSeq" id="XP_022482937.1">
    <property type="nucleotide sequence ID" value="XM_022637194.1"/>
</dbReference>
<proteinExistence type="predicted"/>
<reference evidence="2 3" key="1">
    <citation type="journal article" date="2016" name="Sci. Rep.">
        <title>Penicillium arizonense, a new, genome sequenced fungal species, reveals a high chemical diversity in secreted metabolites.</title>
        <authorList>
            <person name="Grijseels S."/>
            <person name="Nielsen J.C."/>
            <person name="Randelovic M."/>
            <person name="Nielsen J."/>
            <person name="Nielsen K.F."/>
            <person name="Workman M."/>
            <person name="Frisvad J.C."/>
        </authorList>
    </citation>
    <scope>NUCLEOTIDE SEQUENCE [LARGE SCALE GENOMIC DNA]</scope>
    <source>
        <strain evidence="2 3">CBS 141311</strain>
    </source>
</reference>
<feature type="region of interest" description="Disordered" evidence="1">
    <location>
        <begin position="78"/>
        <end position="160"/>
    </location>
</feature>
<evidence type="ECO:0000313" key="3">
    <source>
        <dbReference type="Proteomes" id="UP000177622"/>
    </source>
</evidence>
<dbReference type="EMBL" id="LXJU01000043">
    <property type="protein sequence ID" value="OGE47478.1"/>
    <property type="molecule type" value="Genomic_DNA"/>
</dbReference>
<feature type="compositionally biased region" description="Polar residues" evidence="1">
    <location>
        <begin position="88"/>
        <end position="106"/>
    </location>
</feature>
<evidence type="ECO:0000256" key="1">
    <source>
        <dbReference type="SAM" id="MobiDB-lite"/>
    </source>
</evidence>
<protein>
    <submittedName>
        <fullName evidence="2">Uncharacterized protein</fullName>
    </submittedName>
</protein>
<comment type="caution">
    <text evidence="2">The sequence shown here is derived from an EMBL/GenBank/DDBJ whole genome shotgun (WGS) entry which is preliminary data.</text>
</comment>
<name>A0A1F5L2K9_PENAI</name>
<feature type="compositionally biased region" description="Polar residues" evidence="1">
    <location>
        <begin position="137"/>
        <end position="149"/>
    </location>
</feature>
<dbReference type="OrthoDB" id="4307211at2759"/>
<sequence length="333" mass="36706">MAGESSTKAELVWRPIQGVSKMKLINISEKGLSISRHAHISTRLLGQTADGRFPFQYEQPTAEARFNLRTFLALKHEPDRLGPVSQPRKPSSFTSPGKDANSSRSSGYERETSRTVAHGQAARRGLRLGASLERTQRPASDQTRNQAQQRFGRAAASTSRTDVTGLPSLCHAGRGLRVDGLTLEVEAHVLPTHLRLRHRAQNTIAGIHTLPRDHPIWGALLRAQKRRNNIGSYARFPLAEALKTMNLGRLDELETIDPRPLPPRRAEPFTKIETASDRGTARERAETIQSTSAIVVYSDASGRECHLGAAVVALDDNLEYSVQDQPPAAKNEQ</sequence>
<evidence type="ECO:0000313" key="2">
    <source>
        <dbReference type="EMBL" id="OGE47478.1"/>
    </source>
</evidence>
<keyword evidence="3" id="KW-1185">Reference proteome</keyword>